<keyword evidence="1" id="KW-0472">Membrane</keyword>
<evidence type="ECO:0000313" key="3">
    <source>
        <dbReference type="Proteomes" id="UP000037660"/>
    </source>
</evidence>
<reference evidence="3" key="1">
    <citation type="submission" date="2015-07" db="EMBL/GenBank/DDBJ databases">
        <title>Discovery of a poly(ethylene terephthalate assimilation.</title>
        <authorList>
            <person name="Yoshida S."/>
            <person name="Hiraga K."/>
            <person name="Takehana T."/>
            <person name="Taniguchi I."/>
            <person name="Yamaji H."/>
            <person name="Maeda Y."/>
            <person name="Toyohara K."/>
            <person name="Miyamoto K."/>
            <person name="Kimura Y."/>
            <person name="Oda K."/>
        </authorList>
    </citation>
    <scope>NUCLEOTIDE SEQUENCE [LARGE SCALE GENOMIC DNA]</scope>
    <source>
        <strain evidence="3">NBRC 110686 / TISTR 2288 / 201-F6</strain>
    </source>
</reference>
<accession>A0A0K8P431</accession>
<sequence>MRDGRATPFRCRGGCPACAAGTECPAAAQRRWDAEVARRWAALQQQADPLPLTPTVAAAAAALFGAAVLLSAIYPWGAA</sequence>
<protein>
    <submittedName>
        <fullName evidence="2">Uncharacterized protein</fullName>
    </submittedName>
</protein>
<comment type="caution">
    <text evidence="2">The sequence shown here is derived from an EMBL/GenBank/DDBJ whole genome shotgun (WGS) entry which is preliminary data.</text>
</comment>
<proteinExistence type="predicted"/>
<reference evidence="2 3" key="2">
    <citation type="journal article" date="2016" name="Science">
        <title>A bacterium that degrades and assimilates poly(ethylene terephthalate).</title>
        <authorList>
            <person name="Yoshida S."/>
            <person name="Hiraga K."/>
            <person name="Takehana T."/>
            <person name="Taniguchi I."/>
            <person name="Yamaji H."/>
            <person name="Maeda Y."/>
            <person name="Toyohara K."/>
            <person name="Miyamoto K."/>
            <person name="Kimura Y."/>
            <person name="Oda K."/>
        </authorList>
    </citation>
    <scope>NUCLEOTIDE SEQUENCE [LARGE SCALE GENOMIC DNA]</scope>
    <source>
        <strain evidence="3">NBRC 110686 / TISTR 2288 / 201-F6</strain>
    </source>
</reference>
<dbReference type="RefSeq" id="WP_054021285.1">
    <property type="nucleotide sequence ID" value="NZ_BBYR01000045.1"/>
</dbReference>
<dbReference type="AlphaFoldDB" id="A0A0K8P431"/>
<name>A0A0K8P431_PISS1</name>
<organism evidence="2 3">
    <name type="scientific">Piscinibacter sakaiensis</name>
    <name type="common">Ideonella sakaiensis</name>
    <dbReference type="NCBI Taxonomy" id="1547922"/>
    <lineage>
        <taxon>Bacteria</taxon>
        <taxon>Pseudomonadati</taxon>
        <taxon>Pseudomonadota</taxon>
        <taxon>Betaproteobacteria</taxon>
        <taxon>Burkholderiales</taxon>
        <taxon>Sphaerotilaceae</taxon>
        <taxon>Piscinibacter</taxon>
    </lineage>
</organism>
<evidence type="ECO:0000256" key="1">
    <source>
        <dbReference type="SAM" id="Phobius"/>
    </source>
</evidence>
<evidence type="ECO:0000313" key="2">
    <source>
        <dbReference type="EMBL" id="GAP37351.1"/>
    </source>
</evidence>
<feature type="transmembrane region" description="Helical" evidence="1">
    <location>
        <begin position="56"/>
        <end position="76"/>
    </location>
</feature>
<keyword evidence="1" id="KW-1133">Transmembrane helix</keyword>
<keyword evidence="1" id="KW-0812">Transmembrane</keyword>
<dbReference type="STRING" id="1547922.ISF6_3206"/>
<dbReference type="Proteomes" id="UP000037660">
    <property type="component" value="Unassembled WGS sequence"/>
</dbReference>
<dbReference type="EMBL" id="BBYR01000045">
    <property type="protein sequence ID" value="GAP37351.1"/>
    <property type="molecule type" value="Genomic_DNA"/>
</dbReference>
<gene>
    <name evidence="2" type="ORF">ISF6_3206</name>
</gene>
<keyword evidence="3" id="KW-1185">Reference proteome</keyword>